<keyword evidence="6 7" id="KW-0998">Cell outer membrane</keyword>
<dbReference type="InterPro" id="IPR012910">
    <property type="entry name" value="Plug_dom"/>
</dbReference>
<organism evidence="9 10">
    <name type="scientific">Zunongwangia atlantica 22II14-10F7</name>
    <dbReference type="NCBI Taxonomy" id="1185767"/>
    <lineage>
        <taxon>Bacteria</taxon>
        <taxon>Pseudomonadati</taxon>
        <taxon>Bacteroidota</taxon>
        <taxon>Flavobacteriia</taxon>
        <taxon>Flavobacteriales</taxon>
        <taxon>Flavobacteriaceae</taxon>
        <taxon>Zunongwangia</taxon>
    </lineage>
</organism>
<sequence>MSFCVSTICFSQTENFSVSFENDDYFQAILKLEKLTDKHFYFAEDWLPEEKVTKNYINVSLVEVLEDLFKSTTTNYYILDKTIILTRNTIIYDKLPEGFSRSLDSEETHFTGNAVEKTEVNNSPIFLRNNDKLDQEIETIFIGKEEIGQSKRNFRLSGYVYDKETNQPISDIAIVTENGKGISTDKEGFYNINLSPGINILSIRSLTNENISKRFVMYNDGHYSFYLSENLEQLDEVMLSSNMDSNIDDANTGEETIDVENIKNIPLVLGERDVLKVATLLPGISTPGEGSAGFNVRGGKADQNLMLLDDAVMYNPAHFFGLFAAINPFTTGNVTIFKGNIPAEYGGRLSSVFDITTKDSDTSEFRGEASFGLVTSNATVEIPIEKGKSGLILGGRATYSNWILRSLDEESLSDSEASFYDGIVKYNHQFNPDSKLSATAYFSDDAFSITSDSLYGFQNRLFSIKYNTALSEKTRGEVILANSDYRFDINYDSDLEDRFELGYHINETEIKFNLNSNISAKHKLNYGISSKFYNVEPGYIKPIGDSNIINFEVNRERALESAIWLADDFSVSEAFLLSAGIRYSFFNALGDSEVRIYEDGMPKNDDTVIDTQVYDDLESVANYSGPEFRFSARYILTEGLSFKASYNNTYQYIHTLSNNTTVSPTDTYRLSGYHLKPQQAQQYSFGIFKNFDANSIETSIEGYYKTSDNVLDFKTGANLNLNEYIETETLQGEGKAYGVEFLLKKKSGKLNGFIGYTYSRSFLKFDSEFTDEQVNDGEFFPSNYDKPHDFSLVANYKLTERFSFSANFIYQTGRPITYPTGKFTYDDADYVLYSDRNEFRIPDFYRLDLSFNMEGNHSLKKKAHYFWNFSVYNVLGRNNPYSVYFVTEDGQVEGRQSAIFGIPVPTISYNVKF</sequence>
<feature type="domain" description="TonB-dependent receptor plug" evidence="8">
    <location>
        <begin position="271"/>
        <end position="348"/>
    </location>
</feature>
<keyword evidence="2 7" id="KW-0813">Transport</keyword>
<dbReference type="InterPro" id="IPR008969">
    <property type="entry name" value="CarboxyPept-like_regulatory"/>
</dbReference>
<keyword evidence="3 7" id="KW-1134">Transmembrane beta strand</keyword>
<dbReference type="EMBL" id="ARYN01000016">
    <property type="protein sequence ID" value="ORL44301.1"/>
    <property type="molecule type" value="Genomic_DNA"/>
</dbReference>
<evidence type="ECO:0000259" key="8">
    <source>
        <dbReference type="Pfam" id="PF07715"/>
    </source>
</evidence>
<evidence type="ECO:0000313" key="10">
    <source>
        <dbReference type="Proteomes" id="UP000192746"/>
    </source>
</evidence>
<dbReference type="Pfam" id="PF07715">
    <property type="entry name" value="Plug"/>
    <property type="match status" value="1"/>
</dbReference>
<proteinExistence type="inferred from homology"/>
<evidence type="ECO:0000256" key="3">
    <source>
        <dbReference type="ARBA" id="ARBA00022452"/>
    </source>
</evidence>
<gene>
    <name evidence="9" type="ORF">IIF7_16327</name>
</gene>
<keyword evidence="5 7" id="KW-0472">Membrane</keyword>
<comment type="similarity">
    <text evidence="7">Belongs to the TonB-dependent receptor family.</text>
</comment>
<dbReference type="Gene3D" id="2.60.40.1120">
    <property type="entry name" value="Carboxypeptidase-like, regulatory domain"/>
    <property type="match status" value="1"/>
</dbReference>
<accession>A0A1Y1SZX2</accession>
<keyword evidence="10" id="KW-1185">Reference proteome</keyword>
<dbReference type="Proteomes" id="UP000192746">
    <property type="component" value="Unassembled WGS sequence"/>
</dbReference>
<dbReference type="Pfam" id="PF13715">
    <property type="entry name" value="CarbopepD_reg_2"/>
    <property type="match status" value="1"/>
</dbReference>
<evidence type="ECO:0000313" key="9">
    <source>
        <dbReference type="EMBL" id="ORL44301.1"/>
    </source>
</evidence>
<dbReference type="SUPFAM" id="SSF56935">
    <property type="entry name" value="Porins"/>
    <property type="match status" value="1"/>
</dbReference>
<dbReference type="Gene3D" id="2.40.170.20">
    <property type="entry name" value="TonB-dependent receptor, beta-barrel domain"/>
    <property type="match status" value="1"/>
</dbReference>
<dbReference type="InterPro" id="IPR037066">
    <property type="entry name" value="Plug_dom_sf"/>
</dbReference>
<reference evidence="9 10" key="1">
    <citation type="submission" date="2013-04" db="EMBL/GenBank/DDBJ databases">
        <title>Zunongwangia sp. 22II14-10F7 Genome Sequencing.</title>
        <authorList>
            <person name="Lai Q."/>
            <person name="Shao Z."/>
        </authorList>
    </citation>
    <scope>NUCLEOTIDE SEQUENCE [LARGE SCALE GENOMIC DNA]</scope>
    <source>
        <strain evidence="9 10">22II14-10F7</strain>
    </source>
</reference>
<dbReference type="AlphaFoldDB" id="A0A1Y1SZX2"/>
<dbReference type="GO" id="GO:0009279">
    <property type="term" value="C:cell outer membrane"/>
    <property type="evidence" value="ECO:0007669"/>
    <property type="project" value="UniProtKB-SubCell"/>
</dbReference>
<dbReference type="RefSeq" id="WP_245801663.1">
    <property type="nucleotide sequence ID" value="NZ_ARYN01000016.1"/>
</dbReference>
<evidence type="ECO:0000256" key="5">
    <source>
        <dbReference type="ARBA" id="ARBA00023136"/>
    </source>
</evidence>
<keyword evidence="4 7" id="KW-0812">Transmembrane</keyword>
<comment type="caution">
    <text evidence="9">The sequence shown here is derived from an EMBL/GenBank/DDBJ whole genome shotgun (WGS) entry which is preliminary data.</text>
</comment>
<evidence type="ECO:0000256" key="7">
    <source>
        <dbReference type="PROSITE-ProRule" id="PRU01360"/>
    </source>
</evidence>
<name>A0A1Y1SZX2_9FLAO</name>
<dbReference type="InterPro" id="IPR036942">
    <property type="entry name" value="Beta-barrel_TonB_sf"/>
</dbReference>
<dbReference type="Gene3D" id="2.170.130.10">
    <property type="entry name" value="TonB-dependent receptor, plug domain"/>
    <property type="match status" value="1"/>
</dbReference>
<comment type="subcellular location">
    <subcellularLocation>
        <location evidence="1 7">Cell outer membrane</location>
        <topology evidence="1 7">Multi-pass membrane protein</topology>
    </subcellularLocation>
</comment>
<evidence type="ECO:0000256" key="4">
    <source>
        <dbReference type="ARBA" id="ARBA00022692"/>
    </source>
</evidence>
<protein>
    <submittedName>
        <fullName evidence="9">Putative TonB-dependent outer membrane receptor protein</fullName>
    </submittedName>
</protein>
<dbReference type="PROSITE" id="PS52016">
    <property type="entry name" value="TONB_DEPENDENT_REC_3"/>
    <property type="match status" value="1"/>
</dbReference>
<dbReference type="SUPFAM" id="SSF49464">
    <property type="entry name" value="Carboxypeptidase regulatory domain-like"/>
    <property type="match status" value="1"/>
</dbReference>
<dbReference type="InterPro" id="IPR039426">
    <property type="entry name" value="TonB-dep_rcpt-like"/>
</dbReference>
<evidence type="ECO:0000256" key="2">
    <source>
        <dbReference type="ARBA" id="ARBA00022448"/>
    </source>
</evidence>
<evidence type="ECO:0000256" key="1">
    <source>
        <dbReference type="ARBA" id="ARBA00004571"/>
    </source>
</evidence>
<evidence type="ECO:0000256" key="6">
    <source>
        <dbReference type="ARBA" id="ARBA00023237"/>
    </source>
</evidence>
<keyword evidence="9" id="KW-0675">Receptor</keyword>
<dbReference type="STRING" id="1185767.IIF7_16327"/>